<organism evidence="2 3">
    <name type="scientific">Dendrobium thyrsiflorum</name>
    <name type="common">Pinecone-like raceme dendrobium</name>
    <name type="synonym">Orchid</name>
    <dbReference type="NCBI Taxonomy" id="117978"/>
    <lineage>
        <taxon>Eukaryota</taxon>
        <taxon>Viridiplantae</taxon>
        <taxon>Streptophyta</taxon>
        <taxon>Embryophyta</taxon>
        <taxon>Tracheophyta</taxon>
        <taxon>Spermatophyta</taxon>
        <taxon>Magnoliopsida</taxon>
        <taxon>Liliopsida</taxon>
        <taxon>Asparagales</taxon>
        <taxon>Orchidaceae</taxon>
        <taxon>Epidendroideae</taxon>
        <taxon>Malaxideae</taxon>
        <taxon>Dendrobiinae</taxon>
        <taxon>Dendrobium</taxon>
    </lineage>
</organism>
<evidence type="ECO:0000256" key="1">
    <source>
        <dbReference type="SAM" id="MobiDB-lite"/>
    </source>
</evidence>
<gene>
    <name evidence="2" type="ORF">M5K25_001556</name>
</gene>
<name>A0ABD0VR81_DENTH</name>
<dbReference type="EMBL" id="JANQDX010000002">
    <property type="protein sequence ID" value="KAL0927391.1"/>
    <property type="molecule type" value="Genomic_DNA"/>
</dbReference>
<dbReference type="Proteomes" id="UP001552299">
    <property type="component" value="Unassembled WGS sequence"/>
</dbReference>
<feature type="compositionally biased region" description="Low complexity" evidence="1">
    <location>
        <begin position="139"/>
        <end position="148"/>
    </location>
</feature>
<keyword evidence="3" id="KW-1185">Reference proteome</keyword>
<feature type="compositionally biased region" description="Acidic residues" evidence="1">
    <location>
        <begin position="77"/>
        <end position="88"/>
    </location>
</feature>
<reference evidence="2 3" key="1">
    <citation type="journal article" date="2024" name="Plant Biotechnol. J.">
        <title>Dendrobium thyrsiflorum genome and its molecular insights into genes involved in important horticultural traits.</title>
        <authorList>
            <person name="Chen B."/>
            <person name="Wang J.Y."/>
            <person name="Zheng P.J."/>
            <person name="Li K.L."/>
            <person name="Liang Y.M."/>
            <person name="Chen X.F."/>
            <person name="Zhang C."/>
            <person name="Zhao X."/>
            <person name="He X."/>
            <person name="Zhang G.Q."/>
            <person name="Liu Z.J."/>
            <person name="Xu Q."/>
        </authorList>
    </citation>
    <scope>NUCLEOTIDE SEQUENCE [LARGE SCALE GENOMIC DNA]</scope>
    <source>
        <strain evidence="2">GZMU011</strain>
    </source>
</reference>
<evidence type="ECO:0000313" key="2">
    <source>
        <dbReference type="EMBL" id="KAL0927391.1"/>
    </source>
</evidence>
<evidence type="ECO:0000313" key="3">
    <source>
        <dbReference type="Proteomes" id="UP001552299"/>
    </source>
</evidence>
<sequence>MVGATWNYRAWVSVLTFVGGDHHRWIVGGTFHSLLHAAESARTANAYIFFAWSCSADSSSASGGSDAGIVGSASGEGSDEDEEIEDEFGVAGKFCVSDDSGGGAAEAEEAGGVHDSVSNRTWGRSCMPRRSTKPKDPRSPASMSASRSKNPPPKEGSIASREKGEIAPVIKSNFSSIFSVIITPFSYNAFDLYFAL</sequence>
<protein>
    <submittedName>
        <fullName evidence="2">Uncharacterized protein</fullName>
    </submittedName>
</protein>
<dbReference type="AlphaFoldDB" id="A0ABD0VR81"/>
<feature type="region of interest" description="Disordered" evidence="1">
    <location>
        <begin position="59"/>
        <end position="165"/>
    </location>
</feature>
<accession>A0ABD0VR81</accession>
<comment type="caution">
    <text evidence="2">The sequence shown here is derived from an EMBL/GenBank/DDBJ whole genome shotgun (WGS) entry which is preliminary data.</text>
</comment>
<proteinExistence type="predicted"/>
<feature type="compositionally biased region" description="Low complexity" evidence="1">
    <location>
        <begin position="59"/>
        <end position="76"/>
    </location>
</feature>